<name>A0A8J5JQV2_HOMAM</name>
<evidence type="ECO:0000313" key="2">
    <source>
        <dbReference type="Proteomes" id="UP000747542"/>
    </source>
</evidence>
<comment type="caution">
    <text evidence="1">The sequence shown here is derived from an EMBL/GenBank/DDBJ whole genome shotgun (WGS) entry which is preliminary data.</text>
</comment>
<dbReference type="AlphaFoldDB" id="A0A8J5JQV2"/>
<dbReference type="Proteomes" id="UP000747542">
    <property type="component" value="Unassembled WGS sequence"/>
</dbReference>
<keyword evidence="2" id="KW-1185">Reference proteome</keyword>
<proteinExistence type="predicted"/>
<protein>
    <submittedName>
        <fullName evidence="1">Uncharacterized protein</fullName>
    </submittedName>
</protein>
<dbReference type="EMBL" id="JAHLQT010027705">
    <property type="protein sequence ID" value="KAG7162480.1"/>
    <property type="molecule type" value="Genomic_DNA"/>
</dbReference>
<gene>
    <name evidence="1" type="ORF">Hamer_G008029</name>
</gene>
<organism evidence="1 2">
    <name type="scientific">Homarus americanus</name>
    <name type="common">American lobster</name>
    <dbReference type="NCBI Taxonomy" id="6706"/>
    <lineage>
        <taxon>Eukaryota</taxon>
        <taxon>Metazoa</taxon>
        <taxon>Ecdysozoa</taxon>
        <taxon>Arthropoda</taxon>
        <taxon>Crustacea</taxon>
        <taxon>Multicrustacea</taxon>
        <taxon>Malacostraca</taxon>
        <taxon>Eumalacostraca</taxon>
        <taxon>Eucarida</taxon>
        <taxon>Decapoda</taxon>
        <taxon>Pleocyemata</taxon>
        <taxon>Astacidea</taxon>
        <taxon>Nephropoidea</taxon>
        <taxon>Nephropidae</taxon>
        <taxon>Homarus</taxon>
    </lineage>
</organism>
<sequence>MKLSLKHALSCWLLQAHSCGKVPLAGSVARFPTKSETKRRCFVCVTEVKLKDSEKRYENMGRTKTQCQKCGQGVCGKHHIQICMCCLLSVHDKFEIEPPELMVS</sequence>
<accession>A0A8J5JQV2</accession>
<evidence type="ECO:0000313" key="1">
    <source>
        <dbReference type="EMBL" id="KAG7162480.1"/>
    </source>
</evidence>
<reference evidence="1" key="1">
    <citation type="journal article" date="2021" name="Sci. Adv.">
        <title>The American lobster genome reveals insights on longevity, neural, and immune adaptations.</title>
        <authorList>
            <person name="Polinski J.M."/>
            <person name="Zimin A.V."/>
            <person name="Clark K.F."/>
            <person name="Kohn A.B."/>
            <person name="Sadowski N."/>
            <person name="Timp W."/>
            <person name="Ptitsyn A."/>
            <person name="Khanna P."/>
            <person name="Romanova D.Y."/>
            <person name="Williams P."/>
            <person name="Greenwood S.J."/>
            <person name="Moroz L.L."/>
            <person name="Walt D.R."/>
            <person name="Bodnar A.G."/>
        </authorList>
    </citation>
    <scope>NUCLEOTIDE SEQUENCE</scope>
    <source>
        <strain evidence="1">GMGI-L3</strain>
    </source>
</reference>